<dbReference type="Pfam" id="PF00582">
    <property type="entry name" value="Usp"/>
    <property type="match status" value="1"/>
</dbReference>
<name>A0A1Y5HZN1_OLEAN</name>
<comment type="similarity">
    <text evidence="1">Belongs to the universal stress protein A family.</text>
</comment>
<dbReference type="CDD" id="cd00293">
    <property type="entry name" value="USP-like"/>
    <property type="match status" value="1"/>
</dbReference>
<dbReference type="Gene3D" id="3.40.50.620">
    <property type="entry name" value="HUPs"/>
    <property type="match status" value="1"/>
</dbReference>
<sequence>MIKKIAFATDLGVLGPYVLCHALEISKQFDAKVDIVHIIEPMGVFAESILDIFLPPEDLDHLRKEGVQDVMQTIKERISDTMTSEFTTDDDESFLGEISVVRGQPAESILQYVDDHHIDMIVMGTHGEHGEMMGGLGSVASKVLQRSSVPVLMVPLTRVTNQLSVARNEPLRRML</sequence>
<evidence type="ECO:0000256" key="1">
    <source>
        <dbReference type="ARBA" id="ARBA00008791"/>
    </source>
</evidence>
<evidence type="ECO:0000313" key="4">
    <source>
        <dbReference type="Proteomes" id="UP000227088"/>
    </source>
</evidence>
<comment type="caution">
    <text evidence="3">The sequence shown here is derived from an EMBL/GenBank/DDBJ whole genome shotgun (WGS) entry which is preliminary data.</text>
</comment>
<protein>
    <recommendedName>
        <fullName evidence="2">UspA domain-containing protein</fullName>
    </recommendedName>
</protein>
<accession>A0A1Y5HZN1</accession>
<reference evidence="4" key="1">
    <citation type="journal article" date="2017" name="Proc. Natl. Acad. Sci. U.S.A.">
        <title>Simulation of Deepwater Horizon oil plume reveals substrate specialization within a complex community of hydrocarbon degraders.</title>
        <authorList>
            <person name="Hu P."/>
            <person name="Dubinsky E.A."/>
            <person name="Probst A.J."/>
            <person name="Wang J."/>
            <person name="Sieber C.M.K."/>
            <person name="Tom L.M."/>
            <person name="Gardinali P."/>
            <person name="Banfield J.F."/>
            <person name="Atlas R.M."/>
            <person name="Andersen G.L."/>
        </authorList>
    </citation>
    <scope>NUCLEOTIDE SEQUENCE [LARGE SCALE GENOMIC DNA]</scope>
</reference>
<gene>
    <name evidence="3" type="ORF">A9R00_05780</name>
</gene>
<dbReference type="SUPFAM" id="SSF52402">
    <property type="entry name" value="Adenine nucleotide alpha hydrolases-like"/>
    <property type="match status" value="1"/>
</dbReference>
<dbReference type="PRINTS" id="PR01438">
    <property type="entry name" value="UNVRSLSTRESS"/>
</dbReference>
<dbReference type="EMBL" id="MABE01000329">
    <property type="protein sequence ID" value="OUS40482.1"/>
    <property type="molecule type" value="Genomic_DNA"/>
</dbReference>
<evidence type="ECO:0000313" key="3">
    <source>
        <dbReference type="EMBL" id="OUS40482.1"/>
    </source>
</evidence>
<dbReference type="PANTHER" id="PTHR46268:SF6">
    <property type="entry name" value="UNIVERSAL STRESS PROTEIN UP12"/>
    <property type="match status" value="1"/>
</dbReference>
<feature type="domain" description="UspA" evidence="2">
    <location>
        <begin position="1"/>
        <end position="155"/>
    </location>
</feature>
<evidence type="ECO:0000259" key="2">
    <source>
        <dbReference type="Pfam" id="PF00582"/>
    </source>
</evidence>
<dbReference type="Proteomes" id="UP000227088">
    <property type="component" value="Unassembled WGS sequence"/>
</dbReference>
<organism evidence="3 4">
    <name type="scientific">Oleispira antarctica</name>
    <dbReference type="NCBI Taxonomy" id="188908"/>
    <lineage>
        <taxon>Bacteria</taxon>
        <taxon>Pseudomonadati</taxon>
        <taxon>Pseudomonadota</taxon>
        <taxon>Gammaproteobacteria</taxon>
        <taxon>Oceanospirillales</taxon>
        <taxon>Oceanospirillaceae</taxon>
        <taxon>Oleispira</taxon>
    </lineage>
</organism>
<dbReference type="InterPro" id="IPR006016">
    <property type="entry name" value="UspA"/>
</dbReference>
<dbReference type="AlphaFoldDB" id="A0A1Y5HZN1"/>
<proteinExistence type="inferred from homology"/>
<dbReference type="InterPro" id="IPR014729">
    <property type="entry name" value="Rossmann-like_a/b/a_fold"/>
</dbReference>
<dbReference type="PANTHER" id="PTHR46268">
    <property type="entry name" value="STRESS RESPONSE PROTEIN NHAX"/>
    <property type="match status" value="1"/>
</dbReference>
<dbReference type="InterPro" id="IPR006015">
    <property type="entry name" value="Universal_stress_UspA"/>
</dbReference>